<reference evidence="4 5" key="1">
    <citation type="journal article" date="2016" name="Sci. Rep.">
        <title>The Dendrobium catenatum Lindl. genome sequence provides insights into polysaccharide synthase, floral development and adaptive evolution.</title>
        <authorList>
            <person name="Zhang G.Q."/>
            <person name="Xu Q."/>
            <person name="Bian C."/>
            <person name="Tsai W.C."/>
            <person name="Yeh C.M."/>
            <person name="Liu K.W."/>
            <person name="Yoshida K."/>
            <person name="Zhang L.S."/>
            <person name="Chang S.B."/>
            <person name="Chen F."/>
            <person name="Shi Y."/>
            <person name="Su Y.Y."/>
            <person name="Zhang Y.Q."/>
            <person name="Chen L.J."/>
            <person name="Yin Y."/>
            <person name="Lin M."/>
            <person name="Huang H."/>
            <person name="Deng H."/>
            <person name="Wang Z.W."/>
            <person name="Zhu S.L."/>
            <person name="Zhao X."/>
            <person name="Deng C."/>
            <person name="Niu S.C."/>
            <person name="Huang J."/>
            <person name="Wang M."/>
            <person name="Liu G.H."/>
            <person name="Yang H.J."/>
            <person name="Xiao X.J."/>
            <person name="Hsiao Y.Y."/>
            <person name="Wu W.L."/>
            <person name="Chen Y.Y."/>
            <person name="Mitsuda N."/>
            <person name="Ohme-Takagi M."/>
            <person name="Luo Y.B."/>
            <person name="Van de Peer Y."/>
            <person name="Liu Z.J."/>
        </authorList>
    </citation>
    <scope>NUCLEOTIDE SEQUENCE [LARGE SCALE GENOMIC DNA]</scope>
    <source>
        <tissue evidence="4">The whole plant</tissue>
    </source>
</reference>
<reference evidence="4 5" key="2">
    <citation type="journal article" date="2017" name="Nature">
        <title>The Apostasia genome and the evolution of orchids.</title>
        <authorList>
            <person name="Zhang G.Q."/>
            <person name="Liu K.W."/>
            <person name="Li Z."/>
            <person name="Lohaus R."/>
            <person name="Hsiao Y.Y."/>
            <person name="Niu S.C."/>
            <person name="Wang J.Y."/>
            <person name="Lin Y.C."/>
            <person name="Xu Q."/>
            <person name="Chen L.J."/>
            <person name="Yoshida K."/>
            <person name="Fujiwara S."/>
            <person name="Wang Z.W."/>
            <person name="Zhang Y.Q."/>
            <person name="Mitsuda N."/>
            <person name="Wang M."/>
            <person name="Liu G.H."/>
            <person name="Pecoraro L."/>
            <person name="Huang H.X."/>
            <person name="Xiao X.J."/>
            <person name="Lin M."/>
            <person name="Wu X.Y."/>
            <person name="Wu W.L."/>
            <person name="Chen Y.Y."/>
            <person name="Chang S.B."/>
            <person name="Sakamoto S."/>
            <person name="Ohme-Takagi M."/>
            <person name="Yagi M."/>
            <person name="Zeng S.J."/>
            <person name="Shen C.Y."/>
            <person name="Yeh C.M."/>
            <person name="Luo Y.B."/>
            <person name="Tsai W.C."/>
            <person name="Van de Peer Y."/>
            <person name="Liu Z.J."/>
        </authorList>
    </citation>
    <scope>NUCLEOTIDE SEQUENCE [LARGE SCALE GENOMIC DNA]</scope>
    <source>
        <tissue evidence="4">The whole plant</tissue>
    </source>
</reference>
<keyword evidence="1" id="KW-0863">Zinc-finger</keyword>
<keyword evidence="1" id="KW-0479">Metal-binding</keyword>
<feature type="domain" description="CCHC-type" evidence="3">
    <location>
        <begin position="286"/>
        <end position="299"/>
    </location>
</feature>
<dbReference type="EMBL" id="KZ502674">
    <property type="protein sequence ID" value="PKU74383.1"/>
    <property type="molecule type" value="Genomic_DNA"/>
</dbReference>
<feature type="compositionally biased region" description="Polar residues" evidence="2">
    <location>
        <begin position="353"/>
        <end position="371"/>
    </location>
</feature>
<dbReference type="PROSITE" id="PS50158">
    <property type="entry name" value="ZF_CCHC"/>
    <property type="match status" value="1"/>
</dbReference>
<evidence type="ECO:0000256" key="2">
    <source>
        <dbReference type="SAM" id="MobiDB-lite"/>
    </source>
</evidence>
<evidence type="ECO:0000259" key="3">
    <source>
        <dbReference type="PROSITE" id="PS50158"/>
    </source>
</evidence>
<evidence type="ECO:0000313" key="5">
    <source>
        <dbReference type="Proteomes" id="UP000233837"/>
    </source>
</evidence>
<dbReference type="PANTHER" id="PTHR47481:SF22">
    <property type="entry name" value="RETROTRANSPOSON GAG DOMAIN-CONTAINING PROTEIN"/>
    <property type="match status" value="1"/>
</dbReference>
<dbReference type="PANTHER" id="PTHR47481">
    <property type="match status" value="1"/>
</dbReference>
<gene>
    <name evidence="4" type="ORF">MA16_Dca003586</name>
</gene>
<keyword evidence="1" id="KW-0862">Zinc</keyword>
<dbReference type="AlphaFoldDB" id="A0A2I0WFE8"/>
<feature type="region of interest" description="Disordered" evidence="2">
    <location>
        <begin position="242"/>
        <end position="283"/>
    </location>
</feature>
<name>A0A2I0WFE8_9ASPA</name>
<feature type="compositionally biased region" description="Low complexity" evidence="2">
    <location>
        <begin position="246"/>
        <end position="272"/>
    </location>
</feature>
<dbReference type="GO" id="GO:0008270">
    <property type="term" value="F:zinc ion binding"/>
    <property type="evidence" value="ECO:0007669"/>
    <property type="project" value="UniProtKB-KW"/>
</dbReference>
<dbReference type="Proteomes" id="UP000233837">
    <property type="component" value="Unassembled WGS sequence"/>
</dbReference>
<keyword evidence="5" id="KW-1185">Reference proteome</keyword>
<dbReference type="InterPro" id="IPR001878">
    <property type="entry name" value="Znf_CCHC"/>
</dbReference>
<feature type="compositionally biased region" description="Low complexity" evidence="2">
    <location>
        <begin position="383"/>
        <end position="395"/>
    </location>
</feature>
<sequence length="395" mass="43491">MADQESAISPTSAPGSHSSATSNYIAPAPLKFLISNLKTLVPNSLSSENYHIWCIQILQHFSANGFADFLIGVTSCPSDQSSEAFFKWSLIDRILISALLSTISHAILPYVLTPSTAHDVWQILERRMQPNIRSRVIQLKNELHNIKMNNSTMQQYLMQIKNQVDNIALSGSQIDTEDILIYILNGLPSTYNSFNTSIRTSLHPIDLDTLYSLLCSEEITMQREHQKEVGANLDNSAFYTSRTGLNRGNGSNHNFNNQKLDSRSTSDYSSPSQPNQPTSKIACPTCQICGKPGHIALNCWHRNNPKYAPSTPPNQRALLSQQTPASIKDWILDSGASSHLDFSNLHHGSSYQGPDTISTANNASLPIQHSGQGLLPLPDSARWSGSPPTSSWSTT</sequence>
<dbReference type="GO" id="GO:0003676">
    <property type="term" value="F:nucleic acid binding"/>
    <property type="evidence" value="ECO:0007669"/>
    <property type="project" value="InterPro"/>
</dbReference>
<dbReference type="Pfam" id="PF14223">
    <property type="entry name" value="Retrotran_gag_2"/>
    <property type="match status" value="1"/>
</dbReference>
<organism evidence="4 5">
    <name type="scientific">Dendrobium catenatum</name>
    <dbReference type="NCBI Taxonomy" id="906689"/>
    <lineage>
        <taxon>Eukaryota</taxon>
        <taxon>Viridiplantae</taxon>
        <taxon>Streptophyta</taxon>
        <taxon>Embryophyta</taxon>
        <taxon>Tracheophyta</taxon>
        <taxon>Spermatophyta</taxon>
        <taxon>Magnoliopsida</taxon>
        <taxon>Liliopsida</taxon>
        <taxon>Asparagales</taxon>
        <taxon>Orchidaceae</taxon>
        <taxon>Epidendroideae</taxon>
        <taxon>Malaxideae</taxon>
        <taxon>Dendrobiinae</taxon>
        <taxon>Dendrobium</taxon>
    </lineage>
</organism>
<dbReference type="InterPro" id="IPR036875">
    <property type="entry name" value="Znf_CCHC_sf"/>
</dbReference>
<feature type="region of interest" description="Disordered" evidence="2">
    <location>
        <begin position="1"/>
        <end position="20"/>
    </location>
</feature>
<protein>
    <submittedName>
        <fullName evidence="4">Retrovirus-related Pol polyprotein from transposon TNT 1-94</fullName>
    </submittedName>
</protein>
<accession>A0A2I0WFE8</accession>
<proteinExistence type="predicted"/>
<dbReference type="SUPFAM" id="SSF57756">
    <property type="entry name" value="Retrovirus zinc finger-like domains"/>
    <property type="match status" value="1"/>
</dbReference>
<evidence type="ECO:0000256" key="1">
    <source>
        <dbReference type="PROSITE-ProRule" id="PRU00047"/>
    </source>
</evidence>
<evidence type="ECO:0000313" key="4">
    <source>
        <dbReference type="EMBL" id="PKU74383.1"/>
    </source>
</evidence>
<feature type="region of interest" description="Disordered" evidence="2">
    <location>
        <begin position="353"/>
        <end position="395"/>
    </location>
</feature>